<dbReference type="Gene3D" id="3.40.50.720">
    <property type="entry name" value="NAD(P)-binding Rossmann-like Domain"/>
    <property type="match status" value="1"/>
</dbReference>
<name>A0A6M0JVB8_9GAMM</name>
<dbReference type="SUPFAM" id="SSF51735">
    <property type="entry name" value="NAD(P)-binding Rossmann-fold domains"/>
    <property type="match status" value="1"/>
</dbReference>
<keyword evidence="3" id="KW-1185">Reference proteome</keyword>
<sequence>MLLFTGSTGFLGRQILRQLKGCGMPIRLLVRDAGRVSAALSGVVETIETRDLFAEQTEVLRGWLDGVDTLVHAAWYAEPGRYLDSPHNLACLNGSLRLARAFIDAGGRRFVGIGTCFEYDLSAGLLSTQTPLRPQTLYGACKAATFQVLDRLLPAAGVELAWCRPFYLYGDGEAPQRLVAYLHRRLAAGEPAELSSGDQIRDYLDVEEAGAMIAAVALGGRRGGINICSGRPVTVRQLAERIADEYGRRDLLRFGARPDNPLDPLCVVGIRDGAN</sequence>
<organism evidence="2 3">
    <name type="scientific">Thiorhodococcus minor</name>
    <dbReference type="NCBI Taxonomy" id="57489"/>
    <lineage>
        <taxon>Bacteria</taxon>
        <taxon>Pseudomonadati</taxon>
        <taxon>Pseudomonadota</taxon>
        <taxon>Gammaproteobacteria</taxon>
        <taxon>Chromatiales</taxon>
        <taxon>Chromatiaceae</taxon>
        <taxon>Thiorhodococcus</taxon>
    </lineage>
</organism>
<feature type="domain" description="NAD-dependent epimerase/dehydratase" evidence="1">
    <location>
        <begin position="3"/>
        <end position="218"/>
    </location>
</feature>
<dbReference type="RefSeq" id="WP_164450584.1">
    <property type="nucleotide sequence ID" value="NZ_JAAIJQ010000002.1"/>
</dbReference>
<dbReference type="EMBL" id="JAAIJQ010000002">
    <property type="protein sequence ID" value="NEV60543.1"/>
    <property type="molecule type" value="Genomic_DNA"/>
</dbReference>
<evidence type="ECO:0000259" key="1">
    <source>
        <dbReference type="Pfam" id="PF01370"/>
    </source>
</evidence>
<dbReference type="InterPro" id="IPR050177">
    <property type="entry name" value="Lipid_A_modif_metabolic_enz"/>
</dbReference>
<proteinExistence type="predicted"/>
<gene>
    <name evidence="2" type="ORF">G3446_01325</name>
</gene>
<dbReference type="Proteomes" id="UP000483379">
    <property type="component" value="Unassembled WGS sequence"/>
</dbReference>
<dbReference type="PANTHER" id="PTHR43245">
    <property type="entry name" value="BIFUNCTIONAL POLYMYXIN RESISTANCE PROTEIN ARNA"/>
    <property type="match status" value="1"/>
</dbReference>
<dbReference type="PANTHER" id="PTHR43245:SF13">
    <property type="entry name" value="UDP-D-APIOSE_UDP-D-XYLOSE SYNTHASE 2"/>
    <property type="match status" value="1"/>
</dbReference>
<accession>A0A6M0JVB8</accession>
<dbReference type="InterPro" id="IPR036291">
    <property type="entry name" value="NAD(P)-bd_dom_sf"/>
</dbReference>
<evidence type="ECO:0000313" key="3">
    <source>
        <dbReference type="Proteomes" id="UP000483379"/>
    </source>
</evidence>
<protein>
    <submittedName>
        <fullName evidence="2">NAD(P)-dependent oxidoreductase</fullName>
    </submittedName>
</protein>
<reference evidence="2 3" key="1">
    <citation type="submission" date="2020-02" db="EMBL/GenBank/DDBJ databases">
        <title>Genome sequences of Thiorhodococcus mannitoliphagus and Thiorhodococcus minor, purple sulfur photosynthetic bacteria in the gammaproteobacterial family, Chromatiaceae.</title>
        <authorList>
            <person name="Aviles F.A."/>
            <person name="Meyer T.E."/>
            <person name="Kyndt J.A."/>
        </authorList>
    </citation>
    <scope>NUCLEOTIDE SEQUENCE [LARGE SCALE GENOMIC DNA]</scope>
    <source>
        <strain evidence="2 3">DSM 11518</strain>
    </source>
</reference>
<dbReference type="Pfam" id="PF01370">
    <property type="entry name" value="Epimerase"/>
    <property type="match status" value="1"/>
</dbReference>
<comment type="caution">
    <text evidence="2">The sequence shown here is derived from an EMBL/GenBank/DDBJ whole genome shotgun (WGS) entry which is preliminary data.</text>
</comment>
<dbReference type="CDD" id="cd08946">
    <property type="entry name" value="SDR_e"/>
    <property type="match status" value="1"/>
</dbReference>
<evidence type="ECO:0000313" key="2">
    <source>
        <dbReference type="EMBL" id="NEV60543.1"/>
    </source>
</evidence>
<dbReference type="InterPro" id="IPR001509">
    <property type="entry name" value="Epimerase_deHydtase"/>
</dbReference>
<dbReference type="AlphaFoldDB" id="A0A6M0JVB8"/>